<proteinExistence type="predicted"/>
<dbReference type="EMBL" id="KV417665">
    <property type="protein sequence ID" value="KZP11298.1"/>
    <property type="molecule type" value="Genomic_DNA"/>
</dbReference>
<sequence>ETGKDMKLCYLTLIRGAAGGRSRAAANATKSWGTHGKTDFVIEYIGELGNRGFPLSHCRLKEHIEEILCARLGDKFPTGGLGKQWTHRFV</sequence>
<accession>A0A166A6M6</accession>
<evidence type="ECO:0008006" key="3">
    <source>
        <dbReference type="Google" id="ProtNLM"/>
    </source>
</evidence>
<gene>
    <name evidence="1" type="ORF">FIBSPDRAFT_670600</name>
</gene>
<dbReference type="STRING" id="436010.A0A166A6M6"/>
<dbReference type="Proteomes" id="UP000076532">
    <property type="component" value="Unassembled WGS sequence"/>
</dbReference>
<organism evidence="1 2">
    <name type="scientific">Athelia psychrophila</name>
    <dbReference type="NCBI Taxonomy" id="1759441"/>
    <lineage>
        <taxon>Eukaryota</taxon>
        <taxon>Fungi</taxon>
        <taxon>Dikarya</taxon>
        <taxon>Basidiomycota</taxon>
        <taxon>Agaricomycotina</taxon>
        <taxon>Agaricomycetes</taxon>
        <taxon>Agaricomycetidae</taxon>
        <taxon>Atheliales</taxon>
        <taxon>Atheliaceae</taxon>
        <taxon>Athelia</taxon>
    </lineage>
</organism>
<dbReference type="OrthoDB" id="2668963at2759"/>
<keyword evidence="2" id="KW-1185">Reference proteome</keyword>
<evidence type="ECO:0000313" key="2">
    <source>
        <dbReference type="Proteomes" id="UP000076532"/>
    </source>
</evidence>
<feature type="non-terminal residue" evidence="1">
    <location>
        <position position="90"/>
    </location>
</feature>
<feature type="non-terminal residue" evidence="1">
    <location>
        <position position="1"/>
    </location>
</feature>
<protein>
    <recommendedName>
        <fullName evidence="3">HTH CENPB-type domain-containing protein</fullName>
    </recommendedName>
</protein>
<name>A0A166A6M6_9AGAM</name>
<reference evidence="1 2" key="1">
    <citation type="journal article" date="2016" name="Mol. Biol. Evol.">
        <title>Comparative Genomics of Early-Diverging Mushroom-Forming Fungi Provides Insights into the Origins of Lignocellulose Decay Capabilities.</title>
        <authorList>
            <person name="Nagy L.G."/>
            <person name="Riley R."/>
            <person name="Tritt A."/>
            <person name="Adam C."/>
            <person name="Daum C."/>
            <person name="Floudas D."/>
            <person name="Sun H."/>
            <person name="Yadav J.S."/>
            <person name="Pangilinan J."/>
            <person name="Larsson K.H."/>
            <person name="Matsuura K."/>
            <person name="Barry K."/>
            <person name="Labutti K."/>
            <person name="Kuo R."/>
            <person name="Ohm R.A."/>
            <person name="Bhattacharya S.S."/>
            <person name="Shirouzu T."/>
            <person name="Yoshinaga Y."/>
            <person name="Martin F.M."/>
            <person name="Grigoriev I.V."/>
            <person name="Hibbett D.S."/>
        </authorList>
    </citation>
    <scope>NUCLEOTIDE SEQUENCE [LARGE SCALE GENOMIC DNA]</scope>
    <source>
        <strain evidence="1 2">CBS 109695</strain>
    </source>
</reference>
<dbReference type="AlphaFoldDB" id="A0A166A6M6"/>
<evidence type="ECO:0000313" key="1">
    <source>
        <dbReference type="EMBL" id="KZP11298.1"/>
    </source>
</evidence>